<dbReference type="CDD" id="cd00093">
    <property type="entry name" value="HTH_XRE"/>
    <property type="match status" value="1"/>
</dbReference>
<feature type="region of interest" description="Disordered" evidence="1">
    <location>
        <begin position="141"/>
        <end position="241"/>
    </location>
</feature>
<proteinExistence type="predicted"/>
<feature type="compositionally biased region" description="Acidic residues" evidence="1">
    <location>
        <begin position="147"/>
        <end position="157"/>
    </location>
</feature>
<feature type="region of interest" description="Disordered" evidence="1">
    <location>
        <begin position="1"/>
        <end position="22"/>
    </location>
</feature>
<feature type="compositionally biased region" description="Low complexity" evidence="1">
    <location>
        <begin position="158"/>
        <end position="178"/>
    </location>
</feature>
<dbReference type="EMBL" id="FXAK01000007">
    <property type="protein sequence ID" value="SMF72524.1"/>
    <property type="molecule type" value="Genomic_DNA"/>
</dbReference>
<dbReference type="Proteomes" id="UP000192936">
    <property type="component" value="Unassembled WGS sequence"/>
</dbReference>
<accession>A0A1X7GPD3</accession>
<dbReference type="InterPro" id="IPR010982">
    <property type="entry name" value="Lambda_DNA-bd_dom_sf"/>
</dbReference>
<dbReference type="SMART" id="SM00530">
    <property type="entry name" value="HTH_XRE"/>
    <property type="match status" value="1"/>
</dbReference>
<dbReference type="InterPro" id="IPR001387">
    <property type="entry name" value="Cro/C1-type_HTH"/>
</dbReference>
<reference evidence="3 4" key="1">
    <citation type="submission" date="2017-04" db="EMBL/GenBank/DDBJ databases">
        <authorList>
            <person name="Afonso C.L."/>
            <person name="Miller P.J."/>
            <person name="Scott M.A."/>
            <person name="Spackman E."/>
            <person name="Goraichik I."/>
            <person name="Dimitrov K.M."/>
            <person name="Suarez D.L."/>
            <person name="Swayne D.E."/>
        </authorList>
    </citation>
    <scope>NUCLEOTIDE SEQUENCE [LARGE SCALE GENOMIC DNA]</scope>
    <source>
        <strain evidence="3 4">A2P</strain>
    </source>
</reference>
<evidence type="ECO:0000256" key="1">
    <source>
        <dbReference type="SAM" id="MobiDB-lite"/>
    </source>
</evidence>
<evidence type="ECO:0000313" key="4">
    <source>
        <dbReference type="Proteomes" id="UP000192936"/>
    </source>
</evidence>
<name>A0A1X7GPD3_9PROT</name>
<gene>
    <name evidence="3" type="ORF">SAMN02982917_4171</name>
</gene>
<feature type="domain" description="HTH cro/C1-type" evidence="2">
    <location>
        <begin position="28"/>
        <end position="82"/>
    </location>
</feature>
<dbReference type="AlphaFoldDB" id="A0A1X7GPD3"/>
<evidence type="ECO:0000313" key="3">
    <source>
        <dbReference type="EMBL" id="SMF72524.1"/>
    </source>
</evidence>
<dbReference type="Gene3D" id="1.10.260.40">
    <property type="entry name" value="lambda repressor-like DNA-binding domains"/>
    <property type="match status" value="1"/>
</dbReference>
<organism evidence="3 4">
    <name type="scientific">Azospirillum oryzae</name>
    <dbReference type="NCBI Taxonomy" id="286727"/>
    <lineage>
        <taxon>Bacteria</taxon>
        <taxon>Pseudomonadati</taxon>
        <taxon>Pseudomonadota</taxon>
        <taxon>Alphaproteobacteria</taxon>
        <taxon>Rhodospirillales</taxon>
        <taxon>Azospirillaceae</taxon>
        <taxon>Azospirillum</taxon>
    </lineage>
</organism>
<dbReference type="GO" id="GO:0003677">
    <property type="term" value="F:DNA binding"/>
    <property type="evidence" value="ECO:0007669"/>
    <property type="project" value="InterPro"/>
</dbReference>
<dbReference type="STRING" id="286727.SAMN02982917_4171"/>
<protein>
    <submittedName>
        <fullName evidence="3">Transcriptional regulator, contains XRE-family HTH domain</fullName>
    </submittedName>
</protein>
<dbReference type="Pfam" id="PF01381">
    <property type="entry name" value="HTH_3"/>
    <property type="match status" value="1"/>
</dbReference>
<evidence type="ECO:0000259" key="2">
    <source>
        <dbReference type="PROSITE" id="PS50943"/>
    </source>
</evidence>
<sequence length="241" mass="26303">MSEPTARKRGRRGSPESWSVDAHVGQRVRMRRTLLGMSQEKLGEAIGLTFQQVQKYERGSNRISAGTLYRLGQVLDVPVSFFFDTYSDADGLRRSRGGFQESDDNDTQISRREARLLRLWRAAPSHVSDEMLSLLSALSPEIKEPPEGSDEGEDGEPDSSPSLAPTQSSGGSSSLAGSEIVAAAPEGDSVRKRGRTVRSDPQRIKPAKSAEGSSEGKARRRHGAVWDPTDILRATKPSPRS</sequence>
<dbReference type="SUPFAM" id="SSF47413">
    <property type="entry name" value="lambda repressor-like DNA-binding domains"/>
    <property type="match status" value="1"/>
</dbReference>
<dbReference type="PROSITE" id="PS50943">
    <property type="entry name" value="HTH_CROC1"/>
    <property type="match status" value="1"/>
</dbReference>